<feature type="region of interest" description="Disordered" evidence="5">
    <location>
        <begin position="1"/>
        <end position="23"/>
    </location>
</feature>
<dbReference type="PANTHER" id="PTHR45982:SF1">
    <property type="entry name" value="REGULATOR OF CHROMOSOME CONDENSATION"/>
    <property type="match status" value="1"/>
</dbReference>
<keyword evidence="3" id="KW-0677">Repeat</keyword>
<dbReference type="SUPFAM" id="SSF50985">
    <property type="entry name" value="RCC1/BLIP-II"/>
    <property type="match status" value="2"/>
</dbReference>
<reference evidence="7 8" key="1">
    <citation type="submission" date="2018-03" db="EMBL/GenBank/DDBJ databases">
        <title>Draft Genome Sequences of the Obligatory Marine Myxobacteria Enhygromyxa salina SWB005.</title>
        <authorList>
            <person name="Poehlein A."/>
            <person name="Moghaddam J.A."/>
            <person name="Harms H."/>
            <person name="Alanjari M."/>
            <person name="Koenig G.M."/>
            <person name="Daniel R."/>
            <person name="Schaeberle T.F."/>
        </authorList>
    </citation>
    <scope>NUCLEOTIDE SEQUENCE [LARGE SCALE GENOMIC DNA]</scope>
    <source>
        <strain evidence="7 8">SWB005</strain>
    </source>
</reference>
<dbReference type="Proteomes" id="UP000237968">
    <property type="component" value="Unassembled WGS sequence"/>
</dbReference>
<feature type="domain" description="RCC1-like" evidence="6">
    <location>
        <begin position="331"/>
        <end position="664"/>
    </location>
</feature>
<name>A0A2S9YEM9_9BACT</name>
<dbReference type="GO" id="GO:0005737">
    <property type="term" value="C:cytoplasm"/>
    <property type="evidence" value="ECO:0007669"/>
    <property type="project" value="TreeGrafter"/>
</dbReference>
<dbReference type="InterPro" id="IPR000408">
    <property type="entry name" value="Reg_chr_condens"/>
</dbReference>
<gene>
    <name evidence="7" type="ORF">ENSA5_15120</name>
</gene>
<evidence type="ECO:0000313" key="7">
    <source>
        <dbReference type="EMBL" id="PRQ03482.1"/>
    </source>
</evidence>
<dbReference type="InterPro" id="IPR009091">
    <property type="entry name" value="RCC1/BLIP-II"/>
</dbReference>
<dbReference type="Pfam" id="PF13540">
    <property type="entry name" value="RCC1_2"/>
    <property type="match status" value="1"/>
</dbReference>
<keyword evidence="2" id="KW-0732">Signal</keyword>
<dbReference type="PRINTS" id="PR00633">
    <property type="entry name" value="RCCNDNSATION"/>
</dbReference>
<dbReference type="InterPro" id="IPR058923">
    <property type="entry name" value="RCC1-like_dom"/>
</dbReference>
<keyword evidence="4" id="KW-1015">Disulfide bond</keyword>
<dbReference type="Gene3D" id="2.130.10.30">
    <property type="entry name" value="Regulator of chromosome condensation 1/beta-lactamase-inhibitor protein II"/>
    <property type="match status" value="2"/>
</dbReference>
<dbReference type="NCBIfam" id="TIGR02232">
    <property type="entry name" value="myxo_disulf_rpt"/>
    <property type="match status" value="1"/>
</dbReference>
<feature type="compositionally biased region" description="Acidic residues" evidence="5">
    <location>
        <begin position="66"/>
        <end position="79"/>
    </location>
</feature>
<proteinExistence type="predicted"/>
<dbReference type="Pfam" id="PF25390">
    <property type="entry name" value="WD40_RLD"/>
    <property type="match status" value="1"/>
</dbReference>
<dbReference type="EMBL" id="PVNK01000081">
    <property type="protein sequence ID" value="PRQ03482.1"/>
    <property type="molecule type" value="Genomic_DNA"/>
</dbReference>
<accession>A0A2S9YEM9</accession>
<keyword evidence="1" id="KW-0344">Guanine-nucleotide releasing factor</keyword>
<evidence type="ECO:0000256" key="4">
    <source>
        <dbReference type="ARBA" id="ARBA00023157"/>
    </source>
</evidence>
<evidence type="ECO:0000313" key="8">
    <source>
        <dbReference type="Proteomes" id="UP000237968"/>
    </source>
</evidence>
<comment type="caution">
    <text evidence="7">The sequence shown here is derived from an EMBL/GenBank/DDBJ whole genome shotgun (WGS) entry which is preliminary data.</text>
</comment>
<feature type="region of interest" description="Disordered" evidence="5">
    <location>
        <begin position="58"/>
        <end position="84"/>
    </location>
</feature>
<dbReference type="PROSITE" id="PS50012">
    <property type="entry name" value="RCC1_3"/>
    <property type="match status" value="5"/>
</dbReference>
<evidence type="ECO:0000256" key="2">
    <source>
        <dbReference type="ARBA" id="ARBA00022729"/>
    </source>
</evidence>
<evidence type="ECO:0000256" key="3">
    <source>
        <dbReference type="ARBA" id="ARBA00022737"/>
    </source>
</evidence>
<keyword evidence="8" id="KW-1185">Reference proteome</keyword>
<dbReference type="PANTHER" id="PTHR45982">
    <property type="entry name" value="REGULATOR OF CHROMOSOME CONDENSATION"/>
    <property type="match status" value="1"/>
</dbReference>
<evidence type="ECO:0000256" key="5">
    <source>
        <dbReference type="SAM" id="MobiDB-lite"/>
    </source>
</evidence>
<evidence type="ECO:0000259" key="6">
    <source>
        <dbReference type="Pfam" id="PF25390"/>
    </source>
</evidence>
<dbReference type="GO" id="GO:0005085">
    <property type="term" value="F:guanyl-nucleotide exchange factor activity"/>
    <property type="evidence" value="ECO:0007669"/>
    <property type="project" value="TreeGrafter"/>
</dbReference>
<protein>
    <submittedName>
        <fullName evidence="7">Regulator of chromosome condensation (RCC1) repeat protein</fullName>
    </submittedName>
</protein>
<evidence type="ECO:0000256" key="1">
    <source>
        <dbReference type="ARBA" id="ARBA00022658"/>
    </source>
</evidence>
<dbReference type="InterPro" id="IPR051553">
    <property type="entry name" value="Ran_GTPase-activating"/>
</dbReference>
<dbReference type="InterPro" id="IPR011936">
    <property type="entry name" value="Myxo_disulph_rpt"/>
</dbReference>
<organism evidence="7 8">
    <name type="scientific">Enhygromyxa salina</name>
    <dbReference type="NCBI Taxonomy" id="215803"/>
    <lineage>
        <taxon>Bacteria</taxon>
        <taxon>Pseudomonadati</taxon>
        <taxon>Myxococcota</taxon>
        <taxon>Polyangia</taxon>
        <taxon>Nannocystales</taxon>
        <taxon>Nannocystaceae</taxon>
        <taxon>Enhygromyxa</taxon>
    </lineage>
</organism>
<dbReference type="AlphaFoldDB" id="A0A2S9YEM9"/>
<sequence>MRTVLGRGGVSASTANSGPALGPRLPSPGGVVGLCTLAIALGGCGRSDTVLYVDTDNEGTSFSYEDTAETTDTETDTETSGECSDGFVDPGEDCDDGNTSNADACTNECLFNFCGDGYVYEGVEECDPGEGNIGPNQACVPGCMINVCGDGFTGPGEACDDGNPFDGDGCNSDCTTGHCGNGIVDPGEDCDDQNSDNTDACLNTCVAASCGDGYERAGLEECDDGAFNGADADCTPVCSTNVCGDGYQHALDEACDPGAENIGPGMACLNGCVLNGCGDGDQGPDEICDDGNADNTDDCTELCEPATCGDGFVWAGNEDCDDQNQDDDDACHNDCSRTEIVNVAVGGNHTCALFDHGKLVCWGNGDDGRTGYATEENLGDDELAGSLGFVDVGGPITSVVGGISHTCVSYAGGEVRCWGRPTDGQLGYGNVVTIGDDEVPSSAGFVDLGAPATLLASDGGAFHSCALLNNGNVVCWGREAEGRLGYALGGLNEDVGDDETPAEHVATFGPVMVGGNVTDLVLGFSHTCALLDDGTVRCWGEADNGQLGYGNANDIGDDETPASAGPVPIGGTVTQLASGWFHNCALLDTSEVKCWGKGNEGRLGYGNVAWVGLINTPDAVGFVEVGGTPTKLAAGSAHTCALLDDGTIRCWGWGARGQLGYGNATNIGDNEPAGSGGPVEIGGLAVDIAADGNHTCATRADGRIVCWGDGGEGRLGYGNQDFIGDDEFPAAAGPVPLF</sequence>